<feature type="region of interest" description="Disordered" evidence="1">
    <location>
        <begin position="96"/>
        <end position="164"/>
    </location>
</feature>
<evidence type="ECO:0000313" key="2">
    <source>
        <dbReference type="EMBL" id="OWY95666.1"/>
    </source>
</evidence>
<dbReference type="Proteomes" id="UP000198211">
    <property type="component" value="Unassembled WGS sequence"/>
</dbReference>
<evidence type="ECO:0000313" key="3">
    <source>
        <dbReference type="Proteomes" id="UP000198211"/>
    </source>
</evidence>
<feature type="compositionally biased region" description="Acidic residues" evidence="1">
    <location>
        <begin position="96"/>
        <end position="112"/>
    </location>
</feature>
<reference evidence="3" key="1">
    <citation type="submission" date="2017-03" db="EMBL/GenBank/DDBJ databases">
        <title>Phytopthora megakarya and P. palmivora, two closely related causual agents of cacao black pod achieved similar genome size and gene model numbers by different mechanisms.</title>
        <authorList>
            <person name="Ali S."/>
            <person name="Shao J."/>
            <person name="Larry D.J."/>
            <person name="Kronmiller B."/>
            <person name="Shen D."/>
            <person name="Strem M.D."/>
            <person name="Melnick R.L."/>
            <person name="Guiltinan M.J."/>
            <person name="Tyler B.M."/>
            <person name="Meinhardt L.W."/>
            <person name="Bailey B.A."/>
        </authorList>
    </citation>
    <scope>NUCLEOTIDE SEQUENCE [LARGE SCALE GENOMIC DNA]</scope>
    <source>
        <strain evidence="3">zdho120</strain>
    </source>
</reference>
<organism evidence="2 3">
    <name type="scientific">Phytophthora megakarya</name>
    <dbReference type="NCBI Taxonomy" id="4795"/>
    <lineage>
        <taxon>Eukaryota</taxon>
        <taxon>Sar</taxon>
        <taxon>Stramenopiles</taxon>
        <taxon>Oomycota</taxon>
        <taxon>Peronosporomycetes</taxon>
        <taxon>Peronosporales</taxon>
        <taxon>Peronosporaceae</taxon>
        <taxon>Phytophthora</taxon>
    </lineage>
</organism>
<gene>
    <name evidence="2" type="ORF">PHMEG_00034268</name>
</gene>
<accession>A0A225USX8</accession>
<feature type="compositionally biased region" description="Low complexity" evidence="1">
    <location>
        <begin position="113"/>
        <end position="128"/>
    </location>
</feature>
<evidence type="ECO:0000256" key="1">
    <source>
        <dbReference type="SAM" id="MobiDB-lite"/>
    </source>
</evidence>
<proteinExistence type="predicted"/>
<dbReference type="EMBL" id="NBNE01012632">
    <property type="protein sequence ID" value="OWY95666.1"/>
    <property type="molecule type" value="Genomic_DNA"/>
</dbReference>
<name>A0A225USX8_9STRA</name>
<dbReference type="AlphaFoldDB" id="A0A225USX8"/>
<protein>
    <submittedName>
        <fullName evidence="2">Uncharacterized protein</fullName>
    </submittedName>
</protein>
<keyword evidence="3" id="KW-1185">Reference proteome</keyword>
<comment type="caution">
    <text evidence="2">The sequence shown here is derived from an EMBL/GenBank/DDBJ whole genome shotgun (WGS) entry which is preliminary data.</text>
</comment>
<dbReference type="OrthoDB" id="127061at2759"/>
<sequence>MSVYSLEIIPWVPKTADWCTEALELDRQEPWRAGWLHCPEKHPYNTVFVPCNSMVPLFLPSGSTMETVGPAVISDPSVNPVDINLSWNIAFRGDLEEEEEEEEGQVTVEDESSLVPALPGSPALSSASNETMDLDQGSDADTPLDGARGAEMLAQLYPGETVEL</sequence>